<dbReference type="InterPro" id="IPR013986">
    <property type="entry name" value="DExx_box_DNA_helicase_dom_sf"/>
</dbReference>
<dbReference type="SUPFAM" id="SSF52540">
    <property type="entry name" value="P-loop containing nucleoside triphosphate hydrolases"/>
    <property type="match status" value="1"/>
</dbReference>
<dbReference type="Pfam" id="PF13361">
    <property type="entry name" value="UvrD_C"/>
    <property type="match status" value="2"/>
</dbReference>
<dbReference type="GO" id="GO:0016887">
    <property type="term" value="F:ATP hydrolysis activity"/>
    <property type="evidence" value="ECO:0007669"/>
    <property type="project" value="RHEA"/>
</dbReference>
<evidence type="ECO:0000256" key="1">
    <source>
        <dbReference type="ARBA" id="ARBA00009922"/>
    </source>
</evidence>
<evidence type="ECO:0000313" key="13">
    <source>
        <dbReference type="Proteomes" id="UP000179219"/>
    </source>
</evidence>
<dbReference type="PANTHER" id="PTHR11070">
    <property type="entry name" value="UVRD / RECB / PCRA DNA HELICASE FAMILY MEMBER"/>
    <property type="match status" value="1"/>
</dbReference>
<dbReference type="GO" id="GO:0043138">
    <property type="term" value="F:3'-5' DNA helicase activity"/>
    <property type="evidence" value="ECO:0007669"/>
    <property type="project" value="UniProtKB-EC"/>
</dbReference>
<dbReference type="EC" id="5.6.2.4" evidence="8"/>
<dbReference type="GO" id="GO:0003677">
    <property type="term" value="F:DNA binding"/>
    <property type="evidence" value="ECO:0007669"/>
    <property type="project" value="InterPro"/>
</dbReference>
<dbReference type="Pfam" id="PF00580">
    <property type="entry name" value="UvrD-helicase"/>
    <property type="match status" value="1"/>
</dbReference>
<name>A0A1F7X1E6_9BACT</name>
<comment type="caution">
    <text evidence="12">The sequence shown here is derived from an EMBL/GenBank/DDBJ whole genome shotgun (WGS) entry which is preliminary data.</text>
</comment>
<dbReference type="AlphaFoldDB" id="A0A1F7X1E6"/>
<organism evidence="12 13">
    <name type="scientific">Candidatus Woesebacteria bacterium RBG_13_34_9</name>
    <dbReference type="NCBI Taxonomy" id="1802477"/>
    <lineage>
        <taxon>Bacteria</taxon>
        <taxon>Candidatus Woeseibacteriota</taxon>
    </lineage>
</organism>
<dbReference type="GO" id="GO:0005829">
    <property type="term" value="C:cytosol"/>
    <property type="evidence" value="ECO:0007669"/>
    <property type="project" value="TreeGrafter"/>
</dbReference>
<dbReference type="InterPro" id="IPR014017">
    <property type="entry name" value="DNA_helicase_UvrD-like_C"/>
</dbReference>
<dbReference type="InterPro" id="IPR000212">
    <property type="entry name" value="DNA_helicase_UvrD/REP"/>
</dbReference>
<comment type="similarity">
    <text evidence="1">Belongs to the helicase family. UvrD subfamily.</text>
</comment>
<dbReference type="Gene3D" id="3.40.50.300">
    <property type="entry name" value="P-loop containing nucleotide triphosphate hydrolases"/>
    <property type="match status" value="2"/>
</dbReference>
<feature type="binding site" evidence="10">
    <location>
        <begin position="18"/>
        <end position="25"/>
    </location>
    <ligand>
        <name>ATP</name>
        <dbReference type="ChEBI" id="CHEBI:30616"/>
    </ligand>
</feature>
<evidence type="ECO:0000256" key="10">
    <source>
        <dbReference type="PROSITE-ProRule" id="PRU00560"/>
    </source>
</evidence>
<evidence type="ECO:0000256" key="3">
    <source>
        <dbReference type="ARBA" id="ARBA00022801"/>
    </source>
</evidence>
<evidence type="ECO:0000313" key="12">
    <source>
        <dbReference type="EMBL" id="OGM08539.1"/>
    </source>
</evidence>
<reference evidence="12 13" key="1">
    <citation type="journal article" date="2016" name="Nat. Commun.">
        <title>Thousands of microbial genomes shed light on interconnected biogeochemical processes in an aquifer system.</title>
        <authorList>
            <person name="Anantharaman K."/>
            <person name="Brown C.T."/>
            <person name="Hug L.A."/>
            <person name="Sharon I."/>
            <person name="Castelle C.J."/>
            <person name="Probst A.J."/>
            <person name="Thomas B.C."/>
            <person name="Singh A."/>
            <person name="Wilkins M.J."/>
            <person name="Karaoz U."/>
            <person name="Brodie E.L."/>
            <person name="Williams K.H."/>
            <person name="Hubbard S.S."/>
            <person name="Banfield J.F."/>
        </authorList>
    </citation>
    <scope>NUCLEOTIDE SEQUENCE [LARGE SCALE GENOMIC DNA]</scope>
</reference>
<keyword evidence="6" id="KW-0413">Isomerase</keyword>
<proteinExistence type="inferred from homology"/>
<evidence type="ECO:0000256" key="8">
    <source>
        <dbReference type="ARBA" id="ARBA00034808"/>
    </source>
</evidence>
<dbReference type="GO" id="GO:0005524">
    <property type="term" value="F:ATP binding"/>
    <property type="evidence" value="ECO:0007669"/>
    <property type="project" value="UniProtKB-UniRule"/>
</dbReference>
<dbReference type="CDD" id="cd17932">
    <property type="entry name" value="DEXQc_UvrD"/>
    <property type="match status" value="1"/>
</dbReference>
<dbReference type="Gene3D" id="1.10.486.10">
    <property type="entry name" value="PCRA, domain 4"/>
    <property type="match status" value="1"/>
</dbReference>
<evidence type="ECO:0000256" key="4">
    <source>
        <dbReference type="ARBA" id="ARBA00022806"/>
    </source>
</evidence>
<sequence>MSNEKITEIFPGPTLLLAGPGSGKTQELAGYIKWLIDEKGVDPNAIAVITFTNEATMNMRNRISNPNEQDLWVPLDKQPERISTMHSFGRHIISKELSTINLKENFRVVTSDRLEKILLGDAAQLIGLERELSETTADCRKKGNCNYDKNVSKCKVCMSYGDLLRICNSIDYNDQIMLACKILREKEEKLREYKDKIKYLLVDEYQDINRAQYDLIRMLIDKQEEGFLAVGDDNQSIYGWRGGNPEYVRQFNSFFGSKAKVIKRDICFRCPQHILAGALEIVKKFDPEGIDKPVNTFINKSGSKILFFDVASQNKEAEIIGQKIKKVINSHSVLILVRNRNFAIPIKAVLRKLGINYDCRSNVDETGLNVIDIVRKWIENPNDNFSFRECVQFIIDSGNLGIPSERVKSKAKKEEREKYLAKISGIWKPVFSDGISLFEACQKLASKDKLIEKIVSFLQEIIEAKTKKPNQFLDTVTRILEPWGNVDELLAEVNECIEEIGTLGGVGGGNCARILTMQGAKGLQADYVFVVGLDEGVIPRLGSSGNEIKEICRIVFVSMTRAQKELYLFHSRTRTSNITYLPTSYSLKSSPFINAISKDHIEKIYIK</sequence>
<evidence type="ECO:0000256" key="2">
    <source>
        <dbReference type="ARBA" id="ARBA00022741"/>
    </source>
</evidence>
<dbReference type="EMBL" id="MGFP01000046">
    <property type="protein sequence ID" value="OGM08539.1"/>
    <property type="molecule type" value="Genomic_DNA"/>
</dbReference>
<accession>A0A1F7X1E6</accession>
<keyword evidence="3 10" id="KW-0378">Hydrolase</keyword>
<comment type="catalytic activity">
    <reaction evidence="7">
        <text>Couples ATP hydrolysis with the unwinding of duplex DNA by translocating in the 3'-5' direction.</text>
        <dbReference type="EC" id="5.6.2.4"/>
    </reaction>
</comment>
<evidence type="ECO:0000256" key="7">
    <source>
        <dbReference type="ARBA" id="ARBA00034617"/>
    </source>
</evidence>
<dbReference type="GO" id="GO:0033202">
    <property type="term" value="C:DNA helicase complex"/>
    <property type="evidence" value="ECO:0007669"/>
    <property type="project" value="TreeGrafter"/>
</dbReference>
<dbReference type="InterPro" id="IPR027417">
    <property type="entry name" value="P-loop_NTPase"/>
</dbReference>
<dbReference type="Proteomes" id="UP000179219">
    <property type="component" value="Unassembled WGS sequence"/>
</dbReference>
<evidence type="ECO:0000259" key="11">
    <source>
        <dbReference type="PROSITE" id="PS51198"/>
    </source>
</evidence>
<protein>
    <recommendedName>
        <fullName evidence="8">DNA 3'-5' helicase</fullName>
        <ecNumber evidence="8">5.6.2.4</ecNumber>
    </recommendedName>
</protein>
<keyword evidence="2 10" id="KW-0547">Nucleotide-binding</keyword>
<dbReference type="Gene3D" id="1.10.10.160">
    <property type="match status" value="1"/>
</dbReference>
<dbReference type="GO" id="GO:0000725">
    <property type="term" value="P:recombinational repair"/>
    <property type="evidence" value="ECO:0007669"/>
    <property type="project" value="TreeGrafter"/>
</dbReference>
<evidence type="ECO:0000256" key="9">
    <source>
        <dbReference type="ARBA" id="ARBA00048988"/>
    </source>
</evidence>
<dbReference type="PANTHER" id="PTHR11070:SF48">
    <property type="entry name" value="ATP-DEPENDENT HELICASE_NUCLEASE SUBUNIT A"/>
    <property type="match status" value="1"/>
</dbReference>
<feature type="domain" description="UvrD-like helicase ATP-binding" evidence="11">
    <location>
        <begin position="1"/>
        <end position="271"/>
    </location>
</feature>
<gene>
    <name evidence="12" type="ORF">A2159_03125</name>
</gene>
<keyword evidence="5 10" id="KW-0067">ATP-binding</keyword>
<evidence type="ECO:0000256" key="6">
    <source>
        <dbReference type="ARBA" id="ARBA00023235"/>
    </source>
</evidence>
<dbReference type="InterPro" id="IPR014016">
    <property type="entry name" value="UvrD-like_ATP-bd"/>
</dbReference>
<comment type="catalytic activity">
    <reaction evidence="9">
        <text>ATP + H2O = ADP + phosphate + H(+)</text>
        <dbReference type="Rhea" id="RHEA:13065"/>
        <dbReference type="ChEBI" id="CHEBI:15377"/>
        <dbReference type="ChEBI" id="CHEBI:15378"/>
        <dbReference type="ChEBI" id="CHEBI:30616"/>
        <dbReference type="ChEBI" id="CHEBI:43474"/>
        <dbReference type="ChEBI" id="CHEBI:456216"/>
        <dbReference type="EC" id="5.6.2.4"/>
    </reaction>
</comment>
<keyword evidence="4 10" id="KW-0347">Helicase</keyword>
<dbReference type="PROSITE" id="PS51198">
    <property type="entry name" value="UVRD_HELICASE_ATP_BIND"/>
    <property type="match status" value="1"/>
</dbReference>
<evidence type="ECO:0000256" key="5">
    <source>
        <dbReference type="ARBA" id="ARBA00022840"/>
    </source>
</evidence>